<proteinExistence type="inferred from homology"/>
<protein>
    <recommendedName>
        <fullName evidence="4 8">Sucrose-6-phosphate hydrolase</fullName>
        <ecNumber evidence="3 8">3.2.1.26</ecNumber>
    </recommendedName>
    <alternativeName>
        <fullName evidence="7 9">Invertase</fullName>
    </alternativeName>
</protein>
<evidence type="ECO:0000256" key="1">
    <source>
        <dbReference type="ARBA" id="ARBA00004914"/>
    </source>
</evidence>
<dbReference type="GO" id="GO:0004564">
    <property type="term" value="F:beta-fructofuranosidase activity"/>
    <property type="evidence" value="ECO:0007669"/>
    <property type="project" value="UniProtKB-EC"/>
</dbReference>
<dbReference type="SMART" id="SM00640">
    <property type="entry name" value="Glyco_32"/>
    <property type="match status" value="1"/>
</dbReference>
<keyword evidence="9" id="KW-0963">Cytoplasm</keyword>
<dbReference type="CDD" id="cd08996">
    <property type="entry name" value="GH32_FFase"/>
    <property type="match status" value="1"/>
</dbReference>
<evidence type="ECO:0000259" key="11">
    <source>
        <dbReference type="Pfam" id="PF08244"/>
    </source>
</evidence>
<evidence type="ECO:0000256" key="7">
    <source>
        <dbReference type="ARBA" id="ARBA00033367"/>
    </source>
</evidence>
<evidence type="ECO:0000256" key="8">
    <source>
        <dbReference type="RuleBase" id="RU362110"/>
    </source>
</evidence>
<feature type="domain" description="Glycosyl hydrolase family 32 C-terminal" evidence="11">
    <location>
        <begin position="330"/>
        <end position="458"/>
    </location>
</feature>
<keyword evidence="5 8" id="KW-0378">Hydrolase</keyword>
<dbReference type="AlphaFoldDB" id="A0AAW8YPF3"/>
<evidence type="ECO:0000313" key="13">
    <source>
        <dbReference type="Proteomes" id="UP001280415"/>
    </source>
</evidence>
<dbReference type="SUPFAM" id="SSF75005">
    <property type="entry name" value="Arabinanase/levansucrase/invertase"/>
    <property type="match status" value="1"/>
</dbReference>
<comment type="function">
    <text evidence="9">Enables the bacterium to metabolize sucrose as a sole carbon source.</text>
</comment>
<accession>A0AAW8YPF3</accession>
<dbReference type="EMBL" id="JAWJAX010000008">
    <property type="protein sequence ID" value="MDV2911654.1"/>
    <property type="molecule type" value="Genomic_DNA"/>
</dbReference>
<gene>
    <name evidence="12" type="ORF">R0H03_07235</name>
</gene>
<feature type="domain" description="Glycosyl hydrolase family 32 N-terminal" evidence="10">
    <location>
        <begin position="21"/>
        <end position="327"/>
    </location>
</feature>
<dbReference type="PROSITE" id="PS00609">
    <property type="entry name" value="GLYCOSYL_HYDROL_F32"/>
    <property type="match status" value="1"/>
</dbReference>
<dbReference type="InterPro" id="IPR023296">
    <property type="entry name" value="Glyco_hydro_beta-prop_sf"/>
</dbReference>
<evidence type="ECO:0000256" key="2">
    <source>
        <dbReference type="ARBA" id="ARBA00009902"/>
    </source>
</evidence>
<comment type="subcellular location">
    <subcellularLocation>
        <location evidence="9">Cytoplasm</location>
    </subcellularLocation>
</comment>
<comment type="similarity">
    <text evidence="2 8">Belongs to the glycosyl hydrolase 32 family.</text>
</comment>
<evidence type="ECO:0000256" key="6">
    <source>
        <dbReference type="ARBA" id="ARBA00023295"/>
    </source>
</evidence>
<dbReference type="Pfam" id="PF00251">
    <property type="entry name" value="Glyco_hydro_32N"/>
    <property type="match status" value="1"/>
</dbReference>
<dbReference type="SUPFAM" id="SSF49899">
    <property type="entry name" value="Concanavalin A-like lectins/glucanases"/>
    <property type="match status" value="1"/>
</dbReference>
<dbReference type="InterPro" id="IPR006232">
    <property type="entry name" value="Suc6P_hydrolase"/>
</dbReference>
<dbReference type="PANTHER" id="PTHR43101:SF1">
    <property type="entry name" value="BETA-FRUCTOSIDASE"/>
    <property type="match status" value="1"/>
</dbReference>
<keyword evidence="9" id="KW-0119">Carbohydrate metabolism</keyword>
<evidence type="ECO:0000256" key="9">
    <source>
        <dbReference type="RuleBase" id="RU365015"/>
    </source>
</evidence>
<reference evidence="12" key="2">
    <citation type="submission" date="2023-10" db="EMBL/GenBank/DDBJ databases">
        <authorList>
            <person name="Khurajog B."/>
        </authorList>
    </citation>
    <scope>NUCLEOTIDE SEQUENCE</scope>
    <source>
        <strain evidence="12">BF14</strain>
    </source>
</reference>
<dbReference type="EC" id="3.2.1.26" evidence="3 8"/>
<dbReference type="InterPro" id="IPR013148">
    <property type="entry name" value="Glyco_hydro_32_N"/>
</dbReference>
<sequence>MQIDEAKVIKVTNERYRLNYHLSPNSGWMNDPNGFVYFKGYYHIFYQYYPYDSQWGPMHWGHARSHDLIHWEQLPAALVPGDREDEDGCFSGSAIVKDDKLFLIYTGHHYYDKNDPDNFWQNQNLAFSSDGVHFTKYENNPIIATPPKDNTIHFRDPKVWEHDGKYYVVIGSQNEEKLGRILMYVSNDLFEWEFKGTIAESKSSFEEGFMWECPDLFRLNGKDILLFSPQGIKAQKQKYLNLFQTGYFIGDFNYQKANYKHHEFVELDHGHDFYATQTMLAPDGRRIVFGWMDMWEANMPEQADGWAGALTLPRELTLKDDHLYMNPVEEVKNIRTEKAFKKITDMNECSFGKFNKRGLELDFVFENLYEKLGNFEFILRSEKENKFYLKMNFSTGNVTLYKKGKDPYRYASFSNKESGNLRVFMDASSIEIFINDGETVFSERLYFDESTEILIRKDNKLNINAEVYELNIHGGNSNEQD</sequence>
<evidence type="ECO:0000256" key="5">
    <source>
        <dbReference type="ARBA" id="ARBA00022801"/>
    </source>
</evidence>
<dbReference type="Gene3D" id="2.60.120.560">
    <property type="entry name" value="Exo-inulinase, domain 1"/>
    <property type="match status" value="1"/>
</dbReference>
<dbReference type="InterPro" id="IPR051214">
    <property type="entry name" value="GH32_Enzymes"/>
</dbReference>
<evidence type="ECO:0000256" key="4">
    <source>
        <dbReference type="ARBA" id="ARBA00019623"/>
    </source>
</evidence>
<dbReference type="Proteomes" id="UP001280415">
    <property type="component" value="Unassembled WGS sequence"/>
</dbReference>
<dbReference type="Gene3D" id="2.115.10.20">
    <property type="entry name" value="Glycosyl hydrolase domain, family 43"/>
    <property type="match status" value="1"/>
</dbReference>
<name>A0AAW8YPF3_PEDAC</name>
<dbReference type="GO" id="GO:0005975">
    <property type="term" value="P:carbohydrate metabolic process"/>
    <property type="evidence" value="ECO:0007669"/>
    <property type="project" value="InterPro"/>
</dbReference>
<dbReference type="InterPro" id="IPR018053">
    <property type="entry name" value="Glyco_hydro_32_AS"/>
</dbReference>
<reference evidence="12" key="1">
    <citation type="journal article" date="2023" name="PeerJ">
        <title>Selection and evaluation of lactic acid bacteria from chicken feces in Thailand as potential probiotics.</title>
        <authorList>
            <person name="Khurajog B."/>
            <person name="Disastra Y."/>
            <person name="Lawwyne L.D."/>
            <person name="Sirichokchatchawan W."/>
            <person name="Niyomtham W."/>
            <person name="Yindee J."/>
            <person name="Hampson D.J."/>
            <person name="Prapasarakul N."/>
        </authorList>
    </citation>
    <scope>NUCLEOTIDE SEQUENCE</scope>
    <source>
        <strain evidence="12">BF14</strain>
    </source>
</reference>
<evidence type="ECO:0000313" key="12">
    <source>
        <dbReference type="EMBL" id="MDV2911654.1"/>
    </source>
</evidence>
<dbReference type="InterPro" id="IPR013320">
    <property type="entry name" value="ConA-like_dom_sf"/>
</dbReference>
<dbReference type="InterPro" id="IPR013189">
    <property type="entry name" value="Glyco_hydro_32_C"/>
</dbReference>
<evidence type="ECO:0000259" key="10">
    <source>
        <dbReference type="Pfam" id="PF00251"/>
    </source>
</evidence>
<comment type="catalytic activity">
    <reaction evidence="8">
        <text>Hydrolysis of terminal non-reducing beta-D-fructofuranoside residues in beta-D-fructofuranosides.</text>
        <dbReference type="EC" id="3.2.1.26"/>
    </reaction>
</comment>
<organism evidence="12 13">
    <name type="scientific">Pediococcus acidilactici</name>
    <dbReference type="NCBI Taxonomy" id="1254"/>
    <lineage>
        <taxon>Bacteria</taxon>
        <taxon>Bacillati</taxon>
        <taxon>Bacillota</taxon>
        <taxon>Bacilli</taxon>
        <taxon>Lactobacillales</taxon>
        <taxon>Lactobacillaceae</taxon>
        <taxon>Pediococcus</taxon>
        <taxon>Pediococcus acidilactici group</taxon>
    </lineage>
</organism>
<dbReference type="Pfam" id="PF08244">
    <property type="entry name" value="Glyco_hydro_32C"/>
    <property type="match status" value="1"/>
</dbReference>
<evidence type="ECO:0000256" key="3">
    <source>
        <dbReference type="ARBA" id="ARBA00012758"/>
    </source>
</evidence>
<comment type="pathway">
    <text evidence="1 9">Glycan biosynthesis; sucrose metabolism.</text>
</comment>
<dbReference type="GO" id="GO:0005737">
    <property type="term" value="C:cytoplasm"/>
    <property type="evidence" value="ECO:0007669"/>
    <property type="project" value="UniProtKB-SubCell"/>
</dbReference>
<comment type="caution">
    <text evidence="12">The sequence shown here is derived from an EMBL/GenBank/DDBJ whole genome shotgun (WGS) entry which is preliminary data.</text>
</comment>
<dbReference type="RefSeq" id="WP_317052314.1">
    <property type="nucleotide sequence ID" value="NZ_CP140878.1"/>
</dbReference>
<dbReference type="PANTHER" id="PTHR43101">
    <property type="entry name" value="BETA-FRUCTOSIDASE"/>
    <property type="match status" value="1"/>
</dbReference>
<dbReference type="NCBIfam" id="TIGR01322">
    <property type="entry name" value="scrB_fam"/>
    <property type="match status" value="1"/>
</dbReference>
<keyword evidence="6 8" id="KW-0326">Glycosidase</keyword>
<dbReference type="InterPro" id="IPR001362">
    <property type="entry name" value="Glyco_hydro_32"/>
</dbReference>